<dbReference type="Gene3D" id="3.30.450.40">
    <property type="match status" value="1"/>
</dbReference>
<dbReference type="InterPro" id="IPR012226">
    <property type="entry name" value="Diguanyl_cyclase/Pdiesterase"/>
</dbReference>
<dbReference type="NCBIfam" id="TIGR00229">
    <property type="entry name" value="sensory_box"/>
    <property type="match status" value="1"/>
</dbReference>
<dbReference type="PIRSF" id="PIRSF005925">
    <property type="entry name" value="Dos"/>
    <property type="match status" value="1"/>
</dbReference>
<dbReference type="Gene3D" id="3.30.450.20">
    <property type="entry name" value="PAS domain"/>
    <property type="match status" value="1"/>
</dbReference>
<evidence type="ECO:0000259" key="4">
    <source>
        <dbReference type="PROSITE" id="PS50113"/>
    </source>
</evidence>
<dbReference type="InterPro" id="IPR000014">
    <property type="entry name" value="PAS"/>
</dbReference>
<dbReference type="NCBIfam" id="TIGR00254">
    <property type="entry name" value="GGDEF"/>
    <property type="match status" value="1"/>
</dbReference>
<dbReference type="InterPro" id="IPR003018">
    <property type="entry name" value="GAF"/>
</dbReference>
<dbReference type="CDD" id="cd01948">
    <property type="entry name" value="EAL"/>
    <property type="match status" value="1"/>
</dbReference>
<dbReference type="PANTHER" id="PTHR44757:SF2">
    <property type="entry name" value="BIOFILM ARCHITECTURE MAINTENANCE PROTEIN MBAA"/>
    <property type="match status" value="1"/>
</dbReference>
<dbReference type="InterPro" id="IPR001610">
    <property type="entry name" value="PAC"/>
</dbReference>
<dbReference type="RefSeq" id="WP_273132331.1">
    <property type="nucleotide sequence ID" value="NZ_VMRX01000007.1"/>
</dbReference>
<dbReference type="InterPro" id="IPR052155">
    <property type="entry name" value="Biofilm_reg_signaling"/>
</dbReference>
<dbReference type="SUPFAM" id="SSF55785">
    <property type="entry name" value="PYP-like sensor domain (PAS domain)"/>
    <property type="match status" value="1"/>
</dbReference>
<feature type="domain" description="EAL" evidence="5">
    <location>
        <begin position="482"/>
        <end position="736"/>
    </location>
</feature>
<dbReference type="FunFam" id="3.20.20.450:FF:000001">
    <property type="entry name" value="Cyclic di-GMP phosphodiesterase yahA"/>
    <property type="match status" value="1"/>
</dbReference>
<dbReference type="InterPro" id="IPR043128">
    <property type="entry name" value="Rev_trsase/Diguanyl_cyclase"/>
</dbReference>
<dbReference type="SMART" id="SM00086">
    <property type="entry name" value="PAC"/>
    <property type="match status" value="1"/>
</dbReference>
<proteinExistence type="predicted"/>
<evidence type="ECO:0000256" key="1">
    <source>
        <dbReference type="ARBA" id="ARBA00012282"/>
    </source>
</evidence>
<dbReference type="SUPFAM" id="SSF55781">
    <property type="entry name" value="GAF domain-like"/>
    <property type="match status" value="1"/>
</dbReference>
<organism evidence="7 8">
    <name type="scientific">Marinobacter vinifirmus</name>
    <dbReference type="NCBI Taxonomy" id="355591"/>
    <lineage>
        <taxon>Bacteria</taxon>
        <taxon>Pseudomonadati</taxon>
        <taxon>Pseudomonadota</taxon>
        <taxon>Gammaproteobacteria</taxon>
        <taxon>Pseudomonadales</taxon>
        <taxon>Marinobacteraceae</taxon>
        <taxon>Marinobacter</taxon>
    </lineage>
</organism>
<gene>
    <name evidence="7" type="ORF">FHK81_03680</name>
</gene>
<dbReference type="Proteomes" id="UP000319142">
    <property type="component" value="Unassembled WGS sequence"/>
</dbReference>
<dbReference type="CDD" id="cd01949">
    <property type="entry name" value="GGDEF"/>
    <property type="match status" value="1"/>
</dbReference>
<dbReference type="Pfam" id="PF00563">
    <property type="entry name" value="EAL"/>
    <property type="match status" value="1"/>
</dbReference>
<evidence type="ECO:0000259" key="5">
    <source>
        <dbReference type="PROSITE" id="PS50883"/>
    </source>
</evidence>
<dbReference type="SMART" id="SM00065">
    <property type="entry name" value="GAF"/>
    <property type="match status" value="1"/>
</dbReference>
<dbReference type="PROSITE" id="PS50113">
    <property type="entry name" value="PAC"/>
    <property type="match status" value="1"/>
</dbReference>
<feature type="domain" description="PAS" evidence="3">
    <location>
        <begin position="181"/>
        <end position="230"/>
    </location>
</feature>
<dbReference type="InterPro" id="IPR000700">
    <property type="entry name" value="PAS-assoc_C"/>
</dbReference>
<sequence length="741" mass="82789">MQSHDFSLLEMQQNIHELIAQQHPLEETLAAITDWVSLMMPGALVSIMRCDPDTQTLSMVPSNQFSPDYVDQMQNIPIGPDQGTCGSAAYLRDPVVTDNIQNDPKWDGYHHLAEAEGLRACWSVPILTADGALLGTFASYYRSAVSPTNGAQRNLSRGAALAALTILRHRDLTARKAQEAELHQLQRGIEASPHGILMADAQQPDHPVVYVNPAFCEITGYPREEVLGQNSRFLQGSDTDPKAIKAVRLGLEQKTDVDVTLLNYRKDGTPFWNHLIIRPVLDTTGECTHFIGIQQDISQQKEQEAKIRFQATHDLLTGLPNQAAFTETLEELLGHTSGTDMLAMFYLDLDGFKPINEGLGHRIGNRILQAVAQRLKAVMPERATIARLVGDEFGIVLPDCPGRNAIIQLAEKVLQSLGEPIEVDQQMIHISASIGIASNSDKSVQPHQLLQFADLALDRAKRQGRNTWQWYGADKAEHSRHSVTLRHELQTALKENQFELYYQPLVDAVTGRMRSVEALVRWHHPVRGMVSPAEFIPLAEQTGQIVPLGLWVLRQACQEMAEFNGRRERSLRVAVNISSLQFIRDGFLDDVFRILEETGLSPQLLELEVTESVLIDGVEHVIKLMEALKDRGIRVALDDFGTGFSSLSYLRDLPTHKVKLDRSFVQNTATDRRIAAIVQGVITMAHHMDMMVVAEGIETREQQEDLARRHCDILQGYLFARPMPLAELCLLSEILPANSNE</sequence>
<dbReference type="SMART" id="SM00267">
    <property type="entry name" value="GGDEF"/>
    <property type="match status" value="1"/>
</dbReference>
<evidence type="ECO:0000313" key="7">
    <source>
        <dbReference type="EMBL" id="TVT35234.1"/>
    </source>
</evidence>
<comment type="caution">
    <text evidence="7">The sequence shown here is derived from an EMBL/GenBank/DDBJ whole genome shotgun (WGS) entry which is preliminary data.</text>
</comment>
<dbReference type="SUPFAM" id="SSF55073">
    <property type="entry name" value="Nucleotide cyclase"/>
    <property type="match status" value="1"/>
</dbReference>
<evidence type="ECO:0000313" key="8">
    <source>
        <dbReference type="Proteomes" id="UP000319142"/>
    </source>
</evidence>
<dbReference type="AlphaFoldDB" id="A0A558BFE2"/>
<dbReference type="SMART" id="SM00091">
    <property type="entry name" value="PAS"/>
    <property type="match status" value="1"/>
</dbReference>
<dbReference type="InterPro" id="IPR029787">
    <property type="entry name" value="Nucleotide_cyclase"/>
</dbReference>
<dbReference type="PANTHER" id="PTHR44757">
    <property type="entry name" value="DIGUANYLATE CYCLASE DGCP"/>
    <property type="match status" value="1"/>
</dbReference>
<keyword evidence="2" id="KW-0973">c-di-GMP</keyword>
<dbReference type="GO" id="GO:0071111">
    <property type="term" value="F:cyclic-guanylate-specific phosphodiesterase activity"/>
    <property type="evidence" value="ECO:0007669"/>
    <property type="project" value="UniProtKB-EC"/>
</dbReference>
<name>A0A558BFE2_9GAMM</name>
<dbReference type="PROSITE" id="PS50112">
    <property type="entry name" value="PAS"/>
    <property type="match status" value="1"/>
</dbReference>
<feature type="domain" description="GGDEF" evidence="6">
    <location>
        <begin position="340"/>
        <end position="473"/>
    </location>
</feature>
<dbReference type="InterPro" id="IPR035919">
    <property type="entry name" value="EAL_sf"/>
</dbReference>
<dbReference type="SUPFAM" id="SSF141868">
    <property type="entry name" value="EAL domain-like"/>
    <property type="match status" value="1"/>
</dbReference>
<dbReference type="PROSITE" id="PS50883">
    <property type="entry name" value="EAL"/>
    <property type="match status" value="1"/>
</dbReference>
<evidence type="ECO:0000256" key="2">
    <source>
        <dbReference type="ARBA" id="ARBA00022636"/>
    </source>
</evidence>
<dbReference type="Pfam" id="PF13426">
    <property type="entry name" value="PAS_9"/>
    <property type="match status" value="1"/>
</dbReference>
<dbReference type="Gene3D" id="3.30.70.270">
    <property type="match status" value="1"/>
</dbReference>
<dbReference type="EC" id="3.1.4.52" evidence="1"/>
<dbReference type="InterPro" id="IPR001633">
    <property type="entry name" value="EAL_dom"/>
</dbReference>
<dbReference type="CDD" id="cd00130">
    <property type="entry name" value="PAS"/>
    <property type="match status" value="1"/>
</dbReference>
<accession>A0A558BFE2</accession>
<evidence type="ECO:0000259" key="3">
    <source>
        <dbReference type="PROSITE" id="PS50112"/>
    </source>
</evidence>
<feature type="domain" description="PAC" evidence="4">
    <location>
        <begin position="255"/>
        <end position="309"/>
    </location>
</feature>
<protein>
    <recommendedName>
        <fullName evidence="1">cyclic-guanylate-specific phosphodiesterase</fullName>
        <ecNumber evidence="1">3.1.4.52</ecNumber>
    </recommendedName>
</protein>
<dbReference type="SMART" id="SM00052">
    <property type="entry name" value="EAL"/>
    <property type="match status" value="1"/>
</dbReference>
<evidence type="ECO:0000259" key="6">
    <source>
        <dbReference type="PROSITE" id="PS50887"/>
    </source>
</evidence>
<dbReference type="InterPro" id="IPR035965">
    <property type="entry name" value="PAS-like_dom_sf"/>
</dbReference>
<dbReference type="Pfam" id="PF00990">
    <property type="entry name" value="GGDEF"/>
    <property type="match status" value="1"/>
</dbReference>
<dbReference type="Gene3D" id="3.20.20.450">
    <property type="entry name" value="EAL domain"/>
    <property type="match status" value="1"/>
</dbReference>
<dbReference type="EMBL" id="VMRX01000007">
    <property type="protein sequence ID" value="TVT35234.1"/>
    <property type="molecule type" value="Genomic_DNA"/>
</dbReference>
<reference evidence="7 8" key="1">
    <citation type="submission" date="2019-07" db="EMBL/GenBank/DDBJ databases">
        <title>The pathways for chlorine oxyanion respiration interact through the shared metabolite chlorate.</title>
        <authorList>
            <person name="Barnum T.P."/>
            <person name="Cheng Y."/>
            <person name="Hill K.A."/>
            <person name="Lucas L.N."/>
            <person name="Carlson H.K."/>
            <person name="Coates J.D."/>
        </authorList>
    </citation>
    <scope>NUCLEOTIDE SEQUENCE [LARGE SCALE GENOMIC DNA]</scope>
    <source>
        <strain evidence="7">UCB</strain>
    </source>
</reference>
<dbReference type="PROSITE" id="PS50887">
    <property type="entry name" value="GGDEF"/>
    <property type="match status" value="1"/>
</dbReference>
<dbReference type="Pfam" id="PF13185">
    <property type="entry name" value="GAF_2"/>
    <property type="match status" value="1"/>
</dbReference>
<dbReference type="InterPro" id="IPR029016">
    <property type="entry name" value="GAF-like_dom_sf"/>
</dbReference>
<dbReference type="InterPro" id="IPR000160">
    <property type="entry name" value="GGDEF_dom"/>
</dbReference>